<evidence type="ECO:0000313" key="6">
    <source>
        <dbReference type="Proteomes" id="UP000248214"/>
    </source>
</evidence>
<dbReference type="CDD" id="cd06127">
    <property type="entry name" value="DEDDh"/>
    <property type="match status" value="1"/>
</dbReference>
<evidence type="ECO:0000313" key="5">
    <source>
        <dbReference type="EMBL" id="PYZ95368.1"/>
    </source>
</evidence>
<evidence type="ECO:0000256" key="2">
    <source>
        <dbReference type="ARBA" id="ARBA00022801"/>
    </source>
</evidence>
<dbReference type="GO" id="GO:0008408">
    <property type="term" value="F:3'-5' exonuclease activity"/>
    <property type="evidence" value="ECO:0007669"/>
    <property type="project" value="TreeGrafter"/>
</dbReference>
<comment type="caution">
    <text evidence="5">The sequence shown here is derived from an EMBL/GenBank/DDBJ whole genome shotgun (WGS) entry which is preliminary data.</text>
</comment>
<dbReference type="InterPro" id="IPR013520">
    <property type="entry name" value="Ribonucl_H"/>
</dbReference>
<dbReference type="Gene3D" id="3.30.420.10">
    <property type="entry name" value="Ribonuclease H-like superfamily/Ribonuclease H"/>
    <property type="match status" value="1"/>
</dbReference>
<dbReference type="GO" id="GO:0003676">
    <property type="term" value="F:nucleic acid binding"/>
    <property type="evidence" value="ECO:0007669"/>
    <property type="project" value="InterPro"/>
</dbReference>
<feature type="domain" description="Exonuclease" evidence="4">
    <location>
        <begin position="26"/>
        <end position="197"/>
    </location>
</feature>
<dbReference type="AlphaFoldDB" id="A0A323TKC7"/>
<dbReference type="GO" id="GO:0005829">
    <property type="term" value="C:cytosol"/>
    <property type="evidence" value="ECO:0007669"/>
    <property type="project" value="TreeGrafter"/>
</dbReference>
<keyword evidence="3" id="KW-0269">Exonuclease</keyword>
<organism evidence="5 6">
    <name type="scientific">Salipaludibacillus keqinensis</name>
    <dbReference type="NCBI Taxonomy" id="2045207"/>
    <lineage>
        <taxon>Bacteria</taxon>
        <taxon>Bacillati</taxon>
        <taxon>Bacillota</taxon>
        <taxon>Bacilli</taxon>
        <taxon>Bacillales</taxon>
        <taxon>Bacillaceae</taxon>
    </lineage>
</organism>
<evidence type="ECO:0000256" key="1">
    <source>
        <dbReference type="ARBA" id="ARBA00022722"/>
    </source>
</evidence>
<gene>
    <name evidence="5" type="ORF">CR194_06845</name>
</gene>
<dbReference type="EMBL" id="PDOD01000001">
    <property type="protein sequence ID" value="PYZ95368.1"/>
    <property type="molecule type" value="Genomic_DNA"/>
</dbReference>
<keyword evidence="6" id="KW-1185">Reference proteome</keyword>
<dbReference type="PANTHER" id="PTHR30231:SF41">
    <property type="entry name" value="DNA POLYMERASE III SUBUNIT EPSILON"/>
    <property type="match status" value="1"/>
</dbReference>
<dbReference type="PANTHER" id="PTHR30231">
    <property type="entry name" value="DNA POLYMERASE III SUBUNIT EPSILON"/>
    <property type="match status" value="1"/>
</dbReference>
<dbReference type="SUPFAM" id="SSF53098">
    <property type="entry name" value="Ribonuclease H-like"/>
    <property type="match status" value="1"/>
</dbReference>
<dbReference type="InterPro" id="IPR012337">
    <property type="entry name" value="RNaseH-like_sf"/>
</dbReference>
<evidence type="ECO:0000259" key="4">
    <source>
        <dbReference type="SMART" id="SM00479"/>
    </source>
</evidence>
<keyword evidence="2" id="KW-0378">Hydrolase</keyword>
<dbReference type="SMART" id="SM00479">
    <property type="entry name" value="EXOIII"/>
    <property type="match status" value="1"/>
</dbReference>
<dbReference type="RefSeq" id="WP_110609002.1">
    <property type="nucleotide sequence ID" value="NZ_PDOD01000001.1"/>
</dbReference>
<sequence length="218" mass="24761">MFWKKKRLSYQLTYEQPLNTPIRDLSIIVFDTEATGFAVGADDRLIEIGAVQVDGLTVTDQTFQTYVNPERDIPKDITELTGIQMKDVEGAPTAIEAIESFYQYMETSNSIGWVGHYLAFDVLVLKKELKREKFSFDEPLGIDTLDLIGYLSPSWDMQDLEHYARTFGTNIYKRHSALGDALTTANLYVELLLYLEDRGKTVLGDLIVLTKKDGIYPV</sequence>
<protein>
    <submittedName>
        <fullName evidence="5">DNA polymerase III subunit epsilon</fullName>
    </submittedName>
</protein>
<name>A0A323TKC7_9BACI</name>
<evidence type="ECO:0000256" key="3">
    <source>
        <dbReference type="ARBA" id="ARBA00022839"/>
    </source>
</evidence>
<dbReference type="Proteomes" id="UP000248214">
    <property type="component" value="Unassembled WGS sequence"/>
</dbReference>
<dbReference type="GO" id="GO:0045004">
    <property type="term" value="P:DNA replication proofreading"/>
    <property type="evidence" value="ECO:0007669"/>
    <property type="project" value="TreeGrafter"/>
</dbReference>
<dbReference type="InterPro" id="IPR036397">
    <property type="entry name" value="RNaseH_sf"/>
</dbReference>
<reference evidence="5 6" key="1">
    <citation type="submission" date="2017-10" db="EMBL/GenBank/DDBJ databases">
        <title>Bacillus sp. nov., a halophilic bacterium isolated from a Keqin Lake.</title>
        <authorList>
            <person name="Wang H."/>
        </authorList>
    </citation>
    <scope>NUCLEOTIDE SEQUENCE [LARGE SCALE GENOMIC DNA]</scope>
    <source>
        <strain evidence="5 6">KQ-12</strain>
    </source>
</reference>
<dbReference type="OrthoDB" id="9776650at2"/>
<dbReference type="FunFam" id="3.30.420.10:FF:000045">
    <property type="entry name" value="3'-5' exonuclease DinG"/>
    <property type="match status" value="1"/>
</dbReference>
<dbReference type="Pfam" id="PF00929">
    <property type="entry name" value="RNase_T"/>
    <property type="match status" value="1"/>
</dbReference>
<proteinExistence type="predicted"/>
<keyword evidence="1" id="KW-0540">Nuclease</keyword>
<accession>A0A323TKC7</accession>